<dbReference type="OrthoDB" id="576140at2"/>
<evidence type="ECO:0008006" key="3">
    <source>
        <dbReference type="Google" id="ProtNLM"/>
    </source>
</evidence>
<protein>
    <recommendedName>
        <fullName evidence="3">Phage/plasmid-like protein</fullName>
    </recommendedName>
</protein>
<dbReference type="Proteomes" id="UP000317421">
    <property type="component" value="Unassembled WGS sequence"/>
</dbReference>
<keyword evidence="2" id="KW-1185">Reference proteome</keyword>
<dbReference type="Pfam" id="PF06067">
    <property type="entry name" value="DUF932"/>
    <property type="match status" value="1"/>
</dbReference>
<accession>A0A5C6AL88</accession>
<dbReference type="AlphaFoldDB" id="A0A5C6AL88"/>
<evidence type="ECO:0000313" key="2">
    <source>
        <dbReference type="Proteomes" id="UP000317421"/>
    </source>
</evidence>
<comment type="caution">
    <text evidence="1">The sequence shown here is derived from an EMBL/GenBank/DDBJ whole genome shotgun (WGS) entry which is preliminary data.</text>
</comment>
<dbReference type="InterPro" id="IPR017686">
    <property type="entry name" value="Phg/plasmid-like_prot"/>
</dbReference>
<dbReference type="InterPro" id="IPR026325">
    <property type="entry name" value="DUF932"/>
</dbReference>
<name>A0A5C6AL88_9BACT</name>
<dbReference type="EMBL" id="SJPR01000001">
    <property type="protein sequence ID" value="TWT99791.1"/>
    <property type="molecule type" value="Genomic_DNA"/>
</dbReference>
<gene>
    <name evidence="1" type="ORF">Pla108_07340</name>
</gene>
<evidence type="ECO:0000313" key="1">
    <source>
        <dbReference type="EMBL" id="TWT99791.1"/>
    </source>
</evidence>
<dbReference type="RefSeq" id="WP_146443090.1">
    <property type="nucleotide sequence ID" value="NZ_SJPR01000001.1"/>
</dbReference>
<sequence length="325" mass="35607">MAHDLATTNGRPAIAFTGITPWHGLGTRLAEPANAAEAITAAGLDYAVDLCPLVTECGLPVAKRQAVVRRDTATVLGTVGAGYAPIQNRAAFAFMDELAGEGQIRYHTAGALGLGERVWMLAQLPGELRVKGTDDVTNKFLLLSNSHDGSSSLRVFFTPIRVVCQNTLTFAHRRGRGQGISIVHRGDVRTRINEARQLLGIADRRFQQYGEQINHLAKRSLSSSEVDFYFRALYPDQLDEKRGRSRAIRERLINLFEVGQGQDLPGVRHTAWAAVNAVTEYVDHHRSTRGQAARTVVDRRLTSAWFGSGAVLKRQAWEAALALAT</sequence>
<dbReference type="NCBIfam" id="TIGR03299">
    <property type="entry name" value="LGT_TIGR03299"/>
    <property type="match status" value="1"/>
</dbReference>
<reference evidence="1 2" key="1">
    <citation type="submission" date="2019-02" db="EMBL/GenBank/DDBJ databases">
        <title>Deep-cultivation of Planctomycetes and their phenomic and genomic characterization uncovers novel biology.</title>
        <authorList>
            <person name="Wiegand S."/>
            <person name="Jogler M."/>
            <person name="Boedeker C."/>
            <person name="Pinto D."/>
            <person name="Vollmers J."/>
            <person name="Rivas-Marin E."/>
            <person name="Kohn T."/>
            <person name="Peeters S.H."/>
            <person name="Heuer A."/>
            <person name="Rast P."/>
            <person name="Oberbeckmann S."/>
            <person name="Bunk B."/>
            <person name="Jeske O."/>
            <person name="Meyerdierks A."/>
            <person name="Storesund J.E."/>
            <person name="Kallscheuer N."/>
            <person name="Luecker S."/>
            <person name="Lage O.M."/>
            <person name="Pohl T."/>
            <person name="Merkel B.J."/>
            <person name="Hornburger P."/>
            <person name="Mueller R.-W."/>
            <person name="Bruemmer F."/>
            <person name="Labrenz M."/>
            <person name="Spormann A.M."/>
            <person name="Op Den Camp H."/>
            <person name="Overmann J."/>
            <person name="Amann R."/>
            <person name="Jetten M.S.M."/>
            <person name="Mascher T."/>
            <person name="Medema M.H."/>
            <person name="Devos D.P."/>
            <person name="Kaster A.-K."/>
            <person name="Ovreas L."/>
            <person name="Rohde M."/>
            <person name="Galperin M.Y."/>
            <person name="Jogler C."/>
        </authorList>
    </citation>
    <scope>NUCLEOTIDE SEQUENCE [LARGE SCALE GENOMIC DNA]</scope>
    <source>
        <strain evidence="1 2">Pla108</strain>
    </source>
</reference>
<organism evidence="1 2">
    <name type="scientific">Botrimarina colliarenosi</name>
    <dbReference type="NCBI Taxonomy" id="2528001"/>
    <lineage>
        <taxon>Bacteria</taxon>
        <taxon>Pseudomonadati</taxon>
        <taxon>Planctomycetota</taxon>
        <taxon>Planctomycetia</taxon>
        <taxon>Pirellulales</taxon>
        <taxon>Lacipirellulaceae</taxon>
        <taxon>Botrimarina</taxon>
    </lineage>
</organism>
<proteinExistence type="predicted"/>